<dbReference type="CDD" id="cd07023">
    <property type="entry name" value="S49_Sppa_N_C"/>
    <property type="match status" value="1"/>
</dbReference>
<dbReference type="EMBL" id="VNHT01000005">
    <property type="protein sequence ID" value="TYP92843.1"/>
    <property type="molecule type" value="Genomic_DNA"/>
</dbReference>
<evidence type="ECO:0000313" key="7">
    <source>
        <dbReference type="EMBL" id="AKH37874.1"/>
    </source>
</evidence>
<reference evidence="9" key="1">
    <citation type="submission" date="2015-05" db="EMBL/GenBank/DDBJ databases">
        <title>Draft genome of Nitrosomonas communis strain Nm2.</title>
        <authorList>
            <person name="Kozlowski J.A."/>
            <person name="Kits K.D."/>
            <person name="Stein L.Y."/>
        </authorList>
    </citation>
    <scope>NUCLEOTIDE SEQUENCE [LARGE SCALE GENOMIC DNA]</scope>
    <source>
        <strain evidence="9">Nm2</strain>
    </source>
</reference>
<feature type="domain" description="Peptidase S49" evidence="6">
    <location>
        <begin position="134"/>
        <end position="274"/>
    </location>
</feature>
<dbReference type="InterPro" id="IPR029045">
    <property type="entry name" value="ClpP/crotonase-like_dom_sf"/>
</dbReference>
<evidence type="ECO:0000256" key="3">
    <source>
        <dbReference type="ARBA" id="ARBA00022801"/>
    </source>
</evidence>
<dbReference type="GO" id="GO:0008236">
    <property type="term" value="F:serine-type peptidase activity"/>
    <property type="evidence" value="ECO:0007669"/>
    <property type="project" value="UniProtKB-KW"/>
</dbReference>
<dbReference type="SUPFAM" id="SSF52096">
    <property type="entry name" value="ClpP/crotonase"/>
    <property type="match status" value="1"/>
</dbReference>
<name>A0A0F7KGE8_9PROT</name>
<keyword evidence="4" id="KW-0720">Serine protease</keyword>
<accession>A0A0F7KGE8</accession>
<dbReference type="InterPro" id="IPR047272">
    <property type="entry name" value="S49_SppA_C"/>
</dbReference>
<evidence type="ECO:0000256" key="4">
    <source>
        <dbReference type="ARBA" id="ARBA00022825"/>
    </source>
</evidence>
<dbReference type="Gene3D" id="6.20.330.10">
    <property type="match status" value="1"/>
</dbReference>
<dbReference type="AlphaFoldDB" id="A0A0F7KGE8"/>
<gene>
    <name evidence="7" type="ORF">AAW31_08700</name>
    <name evidence="8" type="ORF">BCL69_100542</name>
</gene>
<evidence type="ECO:0000259" key="6">
    <source>
        <dbReference type="Pfam" id="PF01343"/>
    </source>
</evidence>
<comment type="similarity">
    <text evidence="1">Belongs to the peptidase S49 family.</text>
</comment>
<evidence type="ECO:0000313" key="10">
    <source>
        <dbReference type="Proteomes" id="UP000324176"/>
    </source>
</evidence>
<dbReference type="Proteomes" id="UP000034156">
    <property type="component" value="Chromosome"/>
</dbReference>
<organism evidence="7 9">
    <name type="scientific">Nitrosomonas communis</name>
    <dbReference type="NCBI Taxonomy" id="44574"/>
    <lineage>
        <taxon>Bacteria</taxon>
        <taxon>Pseudomonadati</taxon>
        <taxon>Pseudomonadota</taxon>
        <taxon>Betaproteobacteria</taxon>
        <taxon>Nitrosomonadales</taxon>
        <taxon>Nitrosomonadaceae</taxon>
        <taxon>Nitrosomonas</taxon>
    </lineage>
</organism>
<protein>
    <submittedName>
        <fullName evidence="7">Peptidase S49</fullName>
    </submittedName>
    <submittedName>
        <fullName evidence="8">Protease-4</fullName>
    </submittedName>
</protein>
<keyword evidence="5" id="KW-1133">Transmembrane helix</keyword>
<reference evidence="8 10" key="3">
    <citation type="submission" date="2019-07" db="EMBL/GenBank/DDBJ databases">
        <title>Active sludge and wastewater microbial communities from Klosterneuburg, Austria.</title>
        <authorList>
            <person name="Wagner M."/>
        </authorList>
    </citation>
    <scope>NUCLEOTIDE SEQUENCE [LARGE SCALE GENOMIC DNA]</scope>
    <source>
        <strain evidence="8 10">Nm2</strain>
    </source>
</reference>
<dbReference type="PANTHER" id="PTHR42987:SF8">
    <property type="entry name" value="PROTEINASE"/>
    <property type="match status" value="1"/>
</dbReference>
<dbReference type="InterPro" id="IPR002142">
    <property type="entry name" value="Peptidase_S49"/>
</dbReference>
<dbReference type="PANTHER" id="PTHR42987">
    <property type="entry name" value="PEPTIDASE S49"/>
    <property type="match status" value="1"/>
</dbReference>
<keyword evidence="2 8" id="KW-0645">Protease</keyword>
<feature type="transmembrane region" description="Helical" evidence="5">
    <location>
        <begin position="35"/>
        <end position="56"/>
    </location>
</feature>
<dbReference type="KEGG" id="nco:AAW31_08700"/>
<evidence type="ECO:0000256" key="2">
    <source>
        <dbReference type="ARBA" id="ARBA00022670"/>
    </source>
</evidence>
<evidence type="ECO:0000313" key="9">
    <source>
        <dbReference type="Proteomes" id="UP000034156"/>
    </source>
</evidence>
<evidence type="ECO:0000256" key="1">
    <source>
        <dbReference type="ARBA" id="ARBA00008683"/>
    </source>
</evidence>
<evidence type="ECO:0000256" key="5">
    <source>
        <dbReference type="SAM" id="Phobius"/>
    </source>
</evidence>
<dbReference type="OrthoDB" id="9764363at2"/>
<dbReference type="Gene3D" id="3.90.226.10">
    <property type="entry name" value="2-enoyl-CoA Hydratase, Chain A, domain 1"/>
    <property type="match status" value="1"/>
</dbReference>
<dbReference type="EMBL" id="CP011451">
    <property type="protein sequence ID" value="AKH37874.1"/>
    <property type="molecule type" value="Genomic_DNA"/>
</dbReference>
<keyword evidence="3" id="KW-0378">Hydrolase</keyword>
<dbReference type="PATRIC" id="fig|44574.3.peg.2124"/>
<dbReference type="Proteomes" id="UP000324176">
    <property type="component" value="Unassembled WGS sequence"/>
</dbReference>
<keyword evidence="5" id="KW-0472">Membrane</keyword>
<dbReference type="RefSeq" id="WP_046849944.1">
    <property type="nucleotide sequence ID" value="NZ_CP011451.1"/>
</dbReference>
<reference evidence="7 9" key="2">
    <citation type="journal article" date="2016" name="Genome Announc.">
        <title>Genome Sequence of Nitrosomonas communis Strain Nm2, a Mesophilic Ammonia-Oxidizing Bacterium Isolated from Mediterranean Soil.</title>
        <authorList>
            <person name="Kozlowski J.A."/>
            <person name="Kits K.D."/>
            <person name="Stein L.Y."/>
        </authorList>
    </citation>
    <scope>NUCLEOTIDE SEQUENCE [LARGE SCALE GENOMIC DNA]</scope>
    <source>
        <strain evidence="7 9">Nm2</strain>
    </source>
</reference>
<evidence type="ECO:0000313" key="8">
    <source>
        <dbReference type="EMBL" id="TYP92843.1"/>
    </source>
</evidence>
<keyword evidence="5" id="KW-0812">Transmembrane</keyword>
<keyword evidence="9" id="KW-1185">Reference proteome</keyword>
<dbReference type="GO" id="GO:0006508">
    <property type="term" value="P:proteolysis"/>
    <property type="evidence" value="ECO:0007669"/>
    <property type="project" value="UniProtKB-KW"/>
</dbReference>
<sequence>MTDSTNRNEDREKEILEKLVFSSLQEQRRTRYWSIFFKSLTFIYLYVLLFWGLGWLGEESVGISERHAALVDLRGEIKPDSMGSADNINAALQKAFKDKNTAGVILRINSPGGSPVQAGYINDEIRRLRAEYPQIPLYAVVEDICASGGYYAAVAADKIFVDKASIVGSIGVILDSFGFTGTLEKLGIERRLLTAGENKSFLDPFSPTDPKQREHAQKMLAEIHQQFIQVVQQGRGERLKNTAEIFSGMLWTGQKSIDLGLVDALGSAEYVAREVIQVGRIVDYTTKEGLAEHFAKRFGKMAANLLIGTSESWQLR</sequence>
<dbReference type="Pfam" id="PF01343">
    <property type="entry name" value="Peptidase_S49"/>
    <property type="match status" value="1"/>
</dbReference>
<proteinExistence type="inferred from homology"/>